<evidence type="ECO:0000256" key="4">
    <source>
        <dbReference type="ARBA" id="ARBA00022692"/>
    </source>
</evidence>
<protein>
    <recommendedName>
        <fullName evidence="3">Single-pass membrane and coiled-coil domain-containing protein 4</fullName>
    </recommendedName>
</protein>
<feature type="compositionally biased region" description="Basic and acidic residues" evidence="8">
    <location>
        <begin position="144"/>
        <end position="157"/>
    </location>
</feature>
<evidence type="ECO:0000256" key="9">
    <source>
        <dbReference type="SAM" id="Phobius"/>
    </source>
</evidence>
<dbReference type="PANTHER" id="PTHR34644:SF2">
    <property type="entry name" value="SINGLE-PASS MEMBRANE AND COILED-COIL DOMAIN-CONTAINING PROTEIN 4"/>
    <property type="match status" value="1"/>
</dbReference>
<reference evidence="10 11" key="1">
    <citation type="journal article" date="2021" name="Cell">
        <title>Tracing the genetic footprints of vertebrate landing in non-teleost ray-finned fishes.</title>
        <authorList>
            <person name="Bi X."/>
            <person name="Wang K."/>
            <person name="Yang L."/>
            <person name="Pan H."/>
            <person name="Jiang H."/>
            <person name="Wei Q."/>
            <person name="Fang M."/>
            <person name="Yu H."/>
            <person name="Zhu C."/>
            <person name="Cai Y."/>
            <person name="He Y."/>
            <person name="Gan X."/>
            <person name="Zeng H."/>
            <person name="Yu D."/>
            <person name="Zhu Y."/>
            <person name="Jiang H."/>
            <person name="Qiu Q."/>
            <person name="Yang H."/>
            <person name="Zhang Y.E."/>
            <person name="Wang W."/>
            <person name="Zhu M."/>
            <person name="He S."/>
            <person name="Zhang G."/>
        </authorList>
    </citation>
    <scope>NUCLEOTIDE SEQUENCE [LARGE SCALE GENOMIC DNA]</scope>
    <source>
        <strain evidence="10">Bchr_013</strain>
    </source>
</reference>
<dbReference type="Pfam" id="PF15012">
    <property type="entry name" value="DUF4519"/>
    <property type="match status" value="1"/>
</dbReference>
<evidence type="ECO:0000256" key="3">
    <source>
        <dbReference type="ARBA" id="ARBA00017503"/>
    </source>
</evidence>
<feature type="non-terminal residue" evidence="10">
    <location>
        <position position="194"/>
    </location>
</feature>
<evidence type="ECO:0000256" key="2">
    <source>
        <dbReference type="ARBA" id="ARBA00009202"/>
    </source>
</evidence>
<evidence type="ECO:0000313" key="11">
    <source>
        <dbReference type="Proteomes" id="UP000886611"/>
    </source>
</evidence>
<dbReference type="EMBL" id="JAATIS010008602">
    <property type="protein sequence ID" value="KAG2457120.1"/>
    <property type="molecule type" value="Genomic_DNA"/>
</dbReference>
<evidence type="ECO:0000256" key="5">
    <source>
        <dbReference type="ARBA" id="ARBA00022989"/>
    </source>
</evidence>
<dbReference type="InterPro" id="IPR027960">
    <property type="entry name" value="DUF4519"/>
</dbReference>
<dbReference type="PANTHER" id="PTHR34644">
    <property type="entry name" value="SINGLE-PASS MEMBRANE AND COILED-COIL DOMAIN-CONTAINING PROTEIN 4"/>
    <property type="match status" value="1"/>
</dbReference>
<comment type="subcellular location">
    <subcellularLocation>
        <location evidence="1">Membrane</location>
        <topology evidence="1">Single-pass membrane protein</topology>
    </subcellularLocation>
</comment>
<proteinExistence type="inferred from homology"/>
<keyword evidence="5 9" id="KW-1133">Transmembrane helix</keyword>
<comment type="similarity">
    <text evidence="2">Belongs to the SMCO4 family.</text>
</comment>
<gene>
    <name evidence="10" type="primary">Smco4</name>
    <name evidence="10" type="ORF">GTO96_0013043</name>
</gene>
<feature type="non-terminal residue" evidence="10">
    <location>
        <position position="1"/>
    </location>
</feature>
<evidence type="ECO:0000256" key="7">
    <source>
        <dbReference type="ARBA" id="ARBA00023136"/>
    </source>
</evidence>
<feature type="region of interest" description="Disordered" evidence="8">
    <location>
        <begin position="106"/>
        <end position="158"/>
    </location>
</feature>
<evidence type="ECO:0000256" key="6">
    <source>
        <dbReference type="ARBA" id="ARBA00023054"/>
    </source>
</evidence>
<dbReference type="AlphaFoldDB" id="A0A8X7WX30"/>
<comment type="caution">
    <text evidence="10">The sequence shown here is derived from an EMBL/GenBank/DDBJ whole genome shotgun (WGS) entry which is preliminary data.</text>
</comment>
<evidence type="ECO:0000256" key="1">
    <source>
        <dbReference type="ARBA" id="ARBA00004167"/>
    </source>
</evidence>
<keyword evidence="6" id="KW-0175">Coiled coil</keyword>
<evidence type="ECO:0000313" key="10">
    <source>
        <dbReference type="EMBL" id="KAG2457120.1"/>
    </source>
</evidence>
<organism evidence="10 11">
    <name type="scientific">Polypterus senegalus</name>
    <name type="common">Senegal bichir</name>
    <dbReference type="NCBI Taxonomy" id="55291"/>
    <lineage>
        <taxon>Eukaryota</taxon>
        <taxon>Metazoa</taxon>
        <taxon>Chordata</taxon>
        <taxon>Craniata</taxon>
        <taxon>Vertebrata</taxon>
        <taxon>Euteleostomi</taxon>
        <taxon>Actinopterygii</taxon>
        <taxon>Polypteriformes</taxon>
        <taxon>Polypteridae</taxon>
        <taxon>Polypterus</taxon>
    </lineage>
</organism>
<evidence type="ECO:0000256" key="8">
    <source>
        <dbReference type="SAM" id="MobiDB-lite"/>
    </source>
</evidence>
<accession>A0A8X7WX30</accession>
<feature type="transmembrane region" description="Helical" evidence="9">
    <location>
        <begin position="165"/>
        <end position="187"/>
    </location>
</feature>
<keyword evidence="4 9" id="KW-0812">Transmembrane</keyword>
<sequence>MERTGVLEPLSVTFKNHYADLYFTDIFISLKSSLYVLPEDAYFVRFNFAPLSPQVPLLILCSEIGAAKPSLSSKFILGGEMMLLGAGICLRSFGSKATLDKLKPSPTFPTPLASRTGGHLDVTPDAEGFSPPYPKMRQLKGKPKKETSKDKKERKQAMQEARQQIATVVLPTLAVVVLLIVVFVYVATRPGAIE</sequence>
<name>A0A8X7WX30_POLSE</name>
<dbReference type="GO" id="GO:0016020">
    <property type="term" value="C:membrane"/>
    <property type="evidence" value="ECO:0007669"/>
    <property type="project" value="UniProtKB-SubCell"/>
</dbReference>
<dbReference type="Proteomes" id="UP000886611">
    <property type="component" value="Unassembled WGS sequence"/>
</dbReference>
<keyword evidence="11" id="KW-1185">Reference proteome</keyword>
<keyword evidence="7 9" id="KW-0472">Membrane</keyword>